<name>A0ABV0F2M2_9ENTE</name>
<accession>A0ABV0F2M2</accession>
<feature type="region of interest" description="Disordered" evidence="1">
    <location>
        <begin position="31"/>
        <end position="92"/>
    </location>
</feature>
<dbReference type="InterPro" id="IPR044929">
    <property type="entry name" value="DNA/RNA_non-sp_Endonuclease_sf"/>
</dbReference>
<feature type="compositionally biased region" description="Low complexity" evidence="1">
    <location>
        <begin position="41"/>
        <end position="52"/>
    </location>
</feature>
<evidence type="ECO:0000313" key="4">
    <source>
        <dbReference type="EMBL" id="MEO1781519.1"/>
    </source>
</evidence>
<dbReference type="InterPro" id="IPR044927">
    <property type="entry name" value="Endonuclea_NS_2"/>
</dbReference>
<evidence type="ECO:0000259" key="3">
    <source>
        <dbReference type="Pfam" id="PF13930"/>
    </source>
</evidence>
<reference evidence="4" key="1">
    <citation type="submission" date="2016-06" db="EMBL/GenBank/DDBJ databases">
        <authorList>
            <person name="Van Tyne D."/>
        </authorList>
    </citation>
    <scope>NUCLEOTIDE SEQUENCE</scope>
    <source>
        <strain evidence="4">JM9A</strain>
    </source>
</reference>
<feature type="region of interest" description="Disordered" evidence="1">
    <location>
        <begin position="336"/>
        <end position="393"/>
    </location>
</feature>
<reference evidence="4" key="2">
    <citation type="submission" date="2024-02" db="EMBL/GenBank/DDBJ databases">
        <title>The Genome Sequence of Enterococcus diestrammenae JM9A.</title>
        <authorList>
            <person name="Earl A."/>
            <person name="Manson A."/>
            <person name="Gilmore M."/>
            <person name="Sanders J."/>
            <person name="Shea T."/>
            <person name="Howe W."/>
            <person name="Livny J."/>
            <person name="Cuomo C."/>
            <person name="Neafsey D."/>
            <person name="Birren B."/>
        </authorList>
    </citation>
    <scope>NUCLEOTIDE SEQUENCE</scope>
    <source>
        <strain evidence="4">JM9A</strain>
    </source>
</reference>
<dbReference type="RefSeq" id="WP_430623409.1">
    <property type="nucleotide sequence ID" value="NZ_MAEI02000001.1"/>
</dbReference>
<keyword evidence="2" id="KW-0732">Signal</keyword>
<protein>
    <submittedName>
        <fullName evidence="4">DNA-entry nuclease</fullName>
    </submittedName>
</protein>
<keyword evidence="5" id="KW-1185">Reference proteome</keyword>
<feature type="chain" id="PRO_5046749328" evidence="2">
    <location>
        <begin position="28"/>
        <end position="426"/>
    </location>
</feature>
<dbReference type="Proteomes" id="UP001429357">
    <property type="component" value="Unassembled WGS sequence"/>
</dbReference>
<evidence type="ECO:0000256" key="1">
    <source>
        <dbReference type="SAM" id="MobiDB-lite"/>
    </source>
</evidence>
<sequence length="426" mass="46232">MKKSKKIKKVFPLLFSLGLLFSGVTGCSDAGTAKGKEETKATATQEQVAKKAAAAKKEEQAAKDKAEKEQATKKQAKKVAEARAKTEEEKAEKEEAAAKAKAAKAKAKAKAKAAKAKAAKAKAAKAKAAKAKAKEHAKQMIIAQQKKVVNELANLEYQGTQTIEANDGVPLFTEEDLSLTDGAWESYGDLDSLNRVTGANAMLNQSLMPTEERGDISAIQPTGWKNKKIKGGYLYNRSHLIGFALSGENANWKNLMTGTRQLNSPEMLSFEMDLKYYLEEDSNRYVRYRVTPIFRGDELLARGVQLEAQSIGSNAVSYNMYIFNIQDGVTLNYADGSSEIDSNDQSDTGELKTETPASDTTNNGGQGTASDDQEYVDENGNGLIKGSNSGIYHVPGSTYYNRTTNPKQMFKTVREAVAAGYRAPKG</sequence>
<dbReference type="Gene3D" id="3.40.570.10">
    <property type="entry name" value="Extracellular Endonuclease, subunit A"/>
    <property type="match status" value="1"/>
</dbReference>
<dbReference type="EMBL" id="MAEI02000001">
    <property type="protein sequence ID" value="MEO1781519.1"/>
    <property type="molecule type" value="Genomic_DNA"/>
</dbReference>
<organism evidence="4 5">
    <name type="scientific">Enterococcus diestrammenae</name>
    <dbReference type="NCBI Taxonomy" id="1155073"/>
    <lineage>
        <taxon>Bacteria</taxon>
        <taxon>Bacillati</taxon>
        <taxon>Bacillota</taxon>
        <taxon>Bacilli</taxon>
        <taxon>Lactobacillales</taxon>
        <taxon>Enterococcaceae</taxon>
        <taxon>Enterococcus</taxon>
    </lineage>
</organism>
<comment type="caution">
    <text evidence="4">The sequence shown here is derived from an EMBL/GenBank/DDBJ whole genome shotgun (WGS) entry which is preliminary data.</text>
</comment>
<feature type="compositionally biased region" description="Basic and acidic residues" evidence="1">
    <location>
        <begin position="55"/>
        <end position="92"/>
    </location>
</feature>
<proteinExistence type="predicted"/>
<dbReference type="PROSITE" id="PS51257">
    <property type="entry name" value="PROKAR_LIPOPROTEIN"/>
    <property type="match status" value="1"/>
</dbReference>
<dbReference type="Pfam" id="PF13930">
    <property type="entry name" value="Endonuclea_NS_2"/>
    <property type="match status" value="1"/>
</dbReference>
<evidence type="ECO:0000256" key="2">
    <source>
        <dbReference type="SAM" id="SignalP"/>
    </source>
</evidence>
<evidence type="ECO:0000313" key="5">
    <source>
        <dbReference type="Proteomes" id="UP001429357"/>
    </source>
</evidence>
<feature type="compositionally biased region" description="Polar residues" evidence="1">
    <location>
        <begin position="339"/>
        <end position="348"/>
    </location>
</feature>
<gene>
    <name evidence="4" type="ORF">BAU18_001104</name>
</gene>
<feature type="signal peptide" evidence="2">
    <location>
        <begin position="1"/>
        <end position="27"/>
    </location>
</feature>
<feature type="domain" description="Type VII secretion system protein EssD-like" evidence="3">
    <location>
        <begin position="179"/>
        <end position="310"/>
    </location>
</feature>